<accession>A0ABU0P3Y7</accession>
<feature type="compositionally biased region" description="Low complexity" evidence="1">
    <location>
        <begin position="8"/>
        <end position="20"/>
    </location>
</feature>
<name>A0ABU0P3Y7_9MICO</name>
<organism evidence="2 3">
    <name type="scientific">Microbacterium murale</name>
    <dbReference type="NCBI Taxonomy" id="1081040"/>
    <lineage>
        <taxon>Bacteria</taxon>
        <taxon>Bacillati</taxon>
        <taxon>Actinomycetota</taxon>
        <taxon>Actinomycetes</taxon>
        <taxon>Micrococcales</taxon>
        <taxon>Microbacteriaceae</taxon>
        <taxon>Microbacterium</taxon>
    </lineage>
</organism>
<dbReference type="RefSeq" id="WP_307357470.1">
    <property type="nucleotide sequence ID" value="NZ_JAUSXK010000001.1"/>
</dbReference>
<keyword evidence="3" id="KW-1185">Reference proteome</keyword>
<reference evidence="2 3" key="1">
    <citation type="submission" date="2023-07" db="EMBL/GenBank/DDBJ databases">
        <title>Comparative genomics of wheat-associated soil bacteria to identify genetic determinants of phenazine resistance.</title>
        <authorList>
            <person name="Mouncey N."/>
        </authorList>
    </citation>
    <scope>NUCLEOTIDE SEQUENCE [LARGE SCALE GENOMIC DNA]</scope>
    <source>
        <strain evidence="2 3">W2I7</strain>
    </source>
</reference>
<feature type="region of interest" description="Disordered" evidence="1">
    <location>
        <begin position="1"/>
        <end position="30"/>
    </location>
</feature>
<dbReference type="Proteomes" id="UP001239085">
    <property type="component" value="Unassembled WGS sequence"/>
</dbReference>
<comment type="caution">
    <text evidence="2">The sequence shown here is derived from an EMBL/GenBank/DDBJ whole genome shotgun (WGS) entry which is preliminary data.</text>
</comment>
<gene>
    <name evidence="2" type="ORF">QFZ46_000205</name>
</gene>
<evidence type="ECO:0000313" key="2">
    <source>
        <dbReference type="EMBL" id="MDQ0642045.1"/>
    </source>
</evidence>
<dbReference type="EMBL" id="JAUSXK010000001">
    <property type="protein sequence ID" value="MDQ0642045.1"/>
    <property type="molecule type" value="Genomic_DNA"/>
</dbReference>
<evidence type="ECO:0000256" key="1">
    <source>
        <dbReference type="SAM" id="MobiDB-lite"/>
    </source>
</evidence>
<protein>
    <submittedName>
        <fullName evidence="2">Uncharacterized protein</fullName>
    </submittedName>
</protein>
<proteinExistence type="predicted"/>
<feature type="region of interest" description="Disordered" evidence="1">
    <location>
        <begin position="453"/>
        <end position="499"/>
    </location>
</feature>
<evidence type="ECO:0000313" key="3">
    <source>
        <dbReference type="Proteomes" id="UP001239085"/>
    </source>
</evidence>
<sequence>MKPDETAVDSPADAASAPSKDPVEKSPPTLDQRFRFAGTDFTDSFDALRETHTELSGAAANLDKLGSIWENLPPGVELTRDEKQRLITELRSIPPEDFSARTLLDKLWEVTADDAWGPAFTTTTMTKFFRPLREPIFHGALLISAVASLEAHLGLLAENYYRAAPVALHAADSGNGRRADQPKEAPKEFSLKDLQTLGSIDQAIEAAIEARVSKLSYGSLSDWRKFFDDRMNIDMAEQGTPWQEVLEVFERRHCLVHSEGRASERYVKATKASEPKADLRPDREYVSSAIDALQVVGTLLQAAVWRKFTKNHAEIYDQLEMIAFGALNDERWAFALPLYERCRELPLTNEEVLMTTVNIWLARKGMSGVDSIRDEVEQWDVSGVDELYVFAKACILDDVDSAFAQLPTLVERKKLSGAALATWPLTAPLRADPRIREYGELVRGYLSTEIEESELAAEAASDPTSDVEVTAEAPPEGIADTSSAAVSPEEKGMNAPDSE</sequence>